<dbReference type="Pfam" id="PF00145">
    <property type="entry name" value="DNA_methylase"/>
    <property type="match status" value="1"/>
</dbReference>
<dbReference type="PANTHER" id="PTHR10629:SF52">
    <property type="entry name" value="DNA (CYTOSINE-5)-METHYLTRANSFERASE 1"/>
    <property type="match status" value="1"/>
</dbReference>
<feature type="active site" evidence="6">
    <location>
        <position position="96"/>
    </location>
</feature>
<dbReference type="PRINTS" id="PR00105">
    <property type="entry name" value="C5METTRFRASE"/>
</dbReference>
<evidence type="ECO:0000256" key="8">
    <source>
        <dbReference type="RuleBase" id="RU000417"/>
    </source>
</evidence>
<evidence type="ECO:0000313" key="10">
    <source>
        <dbReference type="Proteomes" id="UP000663920"/>
    </source>
</evidence>
<dbReference type="Gene3D" id="3.90.120.10">
    <property type="entry name" value="DNA Methylase, subunit A, domain 2"/>
    <property type="match status" value="1"/>
</dbReference>
<dbReference type="PROSITE" id="PS51679">
    <property type="entry name" value="SAM_MT_C5"/>
    <property type="match status" value="1"/>
</dbReference>
<dbReference type="AlphaFoldDB" id="A0A975H8D7"/>
<dbReference type="InterPro" id="IPR018117">
    <property type="entry name" value="C5_DNA_meth_AS"/>
</dbReference>
<evidence type="ECO:0000256" key="1">
    <source>
        <dbReference type="ARBA" id="ARBA00022603"/>
    </source>
</evidence>
<proteinExistence type="inferred from homology"/>
<dbReference type="InterPro" id="IPR001525">
    <property type="entry name" value="C5_MeTfrase"/>
</dbReference>
<organism evidence="9 10">
    <name type="scientific">Polaribacter cellanae</name>
    <dbReference type="NCBI Taxonomy" id="2818493"/>
    <lineage>
        <taxon>Bacteria</taxon>
        <taxon>Pseudomonadati</taxon>
        <taxon>Bacteroidota</taxon>
        <taxon>Flavobacteriia</taxon>
        <taxon>Flavobacteriales</taxon>
        <taxon>Flavobacteriaceae</taxon>
    </lineage>
</organism>
<keyword evidence="3 6" id="KW-0949">S-adenosyl-L-methionine</keyword>
<keyword evidence="1 6" id="KW-0489">Methyltransferase</keyword>
<evidence type="ECO:0000256" key="5">
    <source>
        <dbReference type="ARBA" id="ARBA00047422"/>
    </source>
</evidence>
<dbReference type="NCBIfam" id="TIGR00675">
    <property type="entry name" value="dcm"/>
    <property type="match status" value="1"/>
</dbReference>
<comment type="similarity">
    <text evidence="6 7">Belongs to the class I-like SAM-binding methyltransferase superfamily. C5-methyltransferase family.</text>
</comment>
<dbReference type="REBASE" id="479951">
    <property type="entry name" value="M.PspSM13ORF5930P"/>
</dbReference>
<dbReference type="KEGG" id="pcea:J3359_05930"/>
<reference evidence="9 10" key="1">
    <citation type="submission" date="2021-03" db="EMBL/GenBank/DDBJ databases">
        <title>Complete genome of Polaribacter_sp.SM13.</title>
        <authorList>
            <person name="Jeong S.W."/>
            <person name="Bae J.W."/>
        </authorList>
    </citation>
    <scope>NUCLEOTIDE SEQUENCE [LARGE SCALE GENOMIC DNA]</scope>
    <source>
        <strain evidence="9 10">SM13</strain>
    </source>
</reference>
<dbReference type="EMBL" id="CP071869">
    <property type="protein sequence ID" value="QTE24451.1"/>
    <property type="molecule type" value="Genomic_DNA"/>
</dbReference>
<dbReference type="Gene3D" id="3.40.50.150">
    <property type="entry name" value="Vaccinia Virus protein VP39"/>
    <property type="match status" value="1"/>
</dbReference>
<evidence type="ECO:0000313" key="9">
    <source>
        <dbReference type="EMBL" id="QTE24451.1"/>
    </source>
</evidence>
<evidence type="ECO:0000256" key="3">
    <source>
        <dbReference type="ARBA" id="ARBA00022691"/>
    </source>
</evidence>
<accession>A0A975H8D7</accession>
<dbReference type="InterPro" id="IPR050390">
    <property type="entry name" value="C5-Methyltransferase"/>
</dbReference>
<evidence type="ECO:0000256" key="6">
    <source>
        <dbReference type="PROSITE-ProRule" id="PRU01016"/>
    </source>
</evidence>
<keyword evidence="4" id="KW-0680">Restriction system</keyword>
<evidence type="ECO:0000256" key="7">
    <source>
        <dbReference type="RuleBase" id="RU000416"/>
    </source>
</evidence>
<dbReference type="EC" id="2.1.1.37" evidence="8"/>
<evidence type="ECO:0000256" key="4">
    <source>
        <dbReference type="ARBA" id="ARBA00022747"/>
    </source>
</evidence>
<protein>
    <recommendedName>
        <fullName evidence="8">Cytosine-specific methyltransferase</fullName>
        <ecNumber evidence="8">2.1.1.37</ecNumber>
    </recommendedName>
</protein>
<dbReference type="GO" id="GO:0009307">
    <property type="term" value="P:DNA restriction-modification system"/>
    <property type="evidence" value="ECO:0007669"/>
    <property type="project" value="UniProtKB-KW"/>
</dbReference>
<keyword evidence="2 6" id="KW-0808">Transferase</keyword>
<comment type="catalytic activity">
    <reaction evidence="5 8">
        <text>a 2'-deoxycytidine in DNA + S-adenosyl-L-methionine = a 5-methyl-2'-deoxycytidine in DNA + S-adenosyl-L-homocysteine + H(+)</text>
        <dbReference type="Rhea" id="RHEA:13681"/>
        <dbReference type="Rhea" id="RHEA-COMP:11369"/>
        <dbReference type="Rhea" id="RHEA-COMP:11370"/>
        <dbReference type="ChEBI" id="CHEBI:15378"/>
        <dbReference type="ChEBI" id="CHEBI:57856"/>
        <dbReference type="ChEBI" id="CHEBI:59789"/>
        <dbReference type="ChEBI" id="CHEBI:85452"/>
        <dbReference type="ChEBI" id="CHEBI:85454"/>
        <dbReference type="EC" id="2.1.1.37"/>
    </reaction>
</comment>
<name>A0A975H8D7_9FLAO</name>
<dbReference type="PROSITE" id="PS00094">
    <property type="entry name" value="C5_MTASE_1"/>
    <property type="match status" value="1"/>
</dbReference>
<gene>
    <name evidence="9" type="ORF">J3359_05930</name>
</gene>
<dbReference type="InterPro" id="IPR029063">
    <property type="entry name" value="SAM-dependent_MTases_sf"/>
</dbReference>
<dbReference type="SUPFAM" id="SSF53335">
    <property type="entry name" value="S-adenosyl-L-methionine-dependent methyltransferases"/>
    <property type="match status" value="1"/>
</dbReference>
<dbReference type="GO" id="GO:0003886">
    <property type="term" value="F:DNA (cytosine-5-)-methyltransferase activity"/>
    <property type="evidence" value="ECO:0007669"/>
    <property type="project" value="UniProtKB-EC"/>
</dbReference>
<keyword evidence="10" id="KW-1185">Reference proteome</keyword>
<dbReference type="Proteomes" id="UP000663920">
    <property type="component" value="Chromosome"/>
</dbReference>
<sequence length="412" mass="47379">MNNLKKKTYIDLFAGCGGLSLGLYNTGLWKGHFAIEKSPDAFETFNHNLIENNNHFDWPNWLPKSNHDINAIIKNYPNELKSLRGKIDMVAGGPPCQGFSTAGKRNENDLRNKLIKSYIRFIRQVQPKVIFFENVKGFTQKFDKNKIQGKVYSEYVKSALEYTPKDGKYLGYKVEGRLVDFSEYGVPQKRTRFILVGIRKDIANNTKPTDFFDSIRSEREKFLVNKGIGLTNSLEDAISDLLRINETISPDTASFKAGLYNKPKSEYQKLLKGNYSEKIPDSHRFAKHNPSTIEKFEYILENADKNKTLSDEIKERFNLKKRTIIPLCGSTPTPTITTLPDDYVHYCEPRIFTVREYARIQSFNDWYEFKGKYTTGGKRRTQEVPRYSQIGNAIPPLFGEQSGLVLNKLISK</sequence>
<dbReference type="PANTHER" id="PTHR10629">
    <property type="entry name" value="CYTOSINE-SPECIFIC METHYLTRANSFERASE"/>
    <property type="match status" value="1"/>
</dbReference>
<evidence type="ECO:0000256" key="2">
    <source>
        <dbReference type="ARBA" id="ARBA00022679"/>
    </source>
</evidence>
<dbReference type="GO" id="GO:0032259">
    <property type="term" value="P:methylation"/>
    <property type="evidence" value="ECO:0007669"/>
    <property type="project" value="UniProtKB-KW"/>
</dbReference>